<evidence type="ECO:0000256" key="5">
    <source>
        <dbReference type="ARBA" id="ARBA00022786"/>
    </source>
</evidence>
<evidence type="ECO:0000313" key="10">
    <source>
        <dbReference type="Proteomes" id="UP000325113"/>
    </source>
</evidence>
<feature type="compositionally biased region" description="Basic residues" evidence="7">
    <location>
        <begin position="1237"/>
        <end position="1246"/>
    </location>
</feature>
<feature type="active site" description="Glycyl thioester intermediate" evidence="6">
    <location>
        <position position="1442"/>
    </location>
</feature>
<evidence type="ECO:0000256" key="1">
    <source>
        <dbReference type="ARBA" id="ARBA00000885"/>
    </source>
</evidence>
<reference evidence="9 10" key="1">
    <citation type="submission" date="2019-07" db="EMBL/GenBank/DDBJ databases">
        <title>Genomes of Cafeteria roenbergensis.</title>
        <authorList>
            <person name="Fischer M.G."/>
            <person name="Hackl T."/>
            <person name="Roman M."/>
        </authorList>
    </citation>
    <scope>NUCLEOTIDE SEQUENCE [LARGE SCALE GENOMIC DNA]</scope>
    <source>
        <strain evidence="9 10">Cflag</strain>
    </source>
</reference>
<dbReference type="Proteomes" id="UP000325113">
    <property type="component" value="Unassembled WGS sequence"/>
</dbReference>
<feature type="compositionally biased region" description="Low complexity" evidence="7">
    <location>
        <begin position="1223"/>
        <end position="1234"/>
    </location>
</feature>
<evidence type="ECO:0000259" key="8">
    <source>
        <dbReference type="PROSITE" id="PS50237"/>
    </source>
</evidence>
<dbReference type="Gene3D" id="3.30.2410.10">
    <property type="entry name" value="Hect, E3 ligase catalytic domain"/>
    <property type="match status" value="1"/>
</dbReference>
<protein>
    <recommendedName>
        <fullName evidence="3">HECT-type E3 ubiquitin transferase</fullName>
        <ecNumber evidence="3">2.3.2.26</ecNumber>
    </recommendedName>
</protein>
<feature type="region of interest" description="Disordered" evidence="7">
    <location>
        <begin position="332"/>
        <end position="364"/>
    </location>
</feature>
<dbReference type="EMBL" id="VLTM01000046">
    <property type="protein sequence ID" value="KAA0160279.1"/>
    <property type="molecule type" value="Genomic_DNA"/>
</dbReference>
<comment type="pathway">
    <text evidence="2">Protein modification; protein ubiquitination.</text>
</comment>
<comment type="caution">
    <text evidence="9">The sequence shown here is derived from an EMBL/GenBank/DDBJ whole genome shotgun (WGS) entry which is preliminary data.</text>
</comment>
<feature type="domain" description="HECT" evidence="8">
    <location>
        <begin position="1179"/>
        <end position="1476"/>
    </location>
</feature>
<dbReference type="EC" id="2.3.2.26" evidence="3"/>
<evidence type="ECO:0000256" key="4">
    <source>
        <dbReference type="ARBA" id="ARBA00022679"/>
    </source>
</evidence>
<dbReference type="InterPro" id="IPR050409">
    <property type="entry name" value="E3_ubiq-protein_ligase"/>
</dbReference>
<dbReference type="GO" id="GO:0005737">
    <property type="term" value="C:cytoplasm"/>
    <property type="evidence" value="ECO:0007669"/>
    <property type="project" value="TreeGrafter"/>
</dbReference>
<evidence type="ECO:0000256" key="7">
    <source>
        <dbReference type="SAM" id="MobiDB-lite"/>
    </source>
</evidence>
<dbReference type="PROSITE" id="PS50237">
    <property type="entry name" value="HECT"/>
    <property type="match status" value="1"/>
</dbReference>
<evidence type="ECO:0000313" key="9">
    <source>
        <dbReference type="EMBL" id="KAA0160279.1"/>
    </source>
</evidence>
<dbReference type="InterPro" id="IPR035983">
    <property type="entry name" value="Hect_E3_ubiquitin_ligase"/>
</dbReference>
<accession>A0A5A8D5R3</accession>
<keyword evidence="5 6" id="KW-0833">Ubl conjugation pathway</keyword>
<sequence length="1476" mass="150175">MCAHALARFSPAALRTEPTATSRDALLLHLDTVERVLAMIPDHHGADAAWLLDGGDDRPRGAGAASAATGSAVSAEDLQSLLDLCVFALLLSRQGGAVMADPRVAASQTASQHTARLLFCAAVAVRDTHGPPAAANMSTSLFVACALACGLGRADASAWADDGRSALKRWAGVASALTTAPKGMDASLVEEEWPDVAALGSTDLAGLGDLAVPSLALLQHAGVHGSGKGVEQFGLRAWASGAPAGDALASLAGASPWGVEALLSLGQAGPAAGAGEVAVCGLAGPGESAVGSAARNIDSRLAAARAPTVSAPPALGSAGSVAGEMSTTEITADGLSRAGTSVGGDPDDGGDDDEDADGDDEDCDGYDHGDAGCCDDGRADPANTESKSGSAGLSPTSCQGAAAAAVAAGARSTVSEPCAGGSEAGRPGGLSLRWGSGSIFPTSGLSARRLVDVQLGLRRAVAGKSAIVSEAELARPAIMDLAMRSAARHVAAGLLHGAQRYGEAFWSAVDAMETALPALAVCPRRIRSRAHQAEADEIAAAETRLGVSSATVARAAFGATADAMWRGLLGSVASADTCEARGASLAFVATPLALWGASPCVARALTACNVAAVRSAGASSGPARLGATLLMSPQAVLDTFRREAFDDTATSLRSAAASRTGGRASEVELVIEALDEGVLLGNRFAVARFGAGSLVQAVAFLASAGRADAARALAGLLDACSKELNGQPPIRAVHWLADGGSLSPGSLCALDLCPDVPLSARAVAEALAAAVHTCQHAQSVSGVASVLRSLLAGKLAAKELQHCVARTCTGQFGAPARSEALARCLWCDDVLSDEAAQFLTSVHARAALLSQAGLIGYRAALGIAGTDATEASRLLEAVVDCAIGFHLQTMRGSGRVQALQRLSELATVSGPDDEAFGSTQRIITFATLGSKLVPAADVLGPQDEEGVARCSLDAQLLCPNGPAPKCQGEQARVVKHPNVAARSPVGQADGPGLWRAIGEFGRLPTGCRPNVHLGFGESLGVPIHMAVTKEGLSALAFKAFVAAPRATRSKAKRLWPEQCAMFPLLRRSGAVGFRAPMPLETHHQVAACRGAVHAAGRLLAACVAREATLELGLSRGFCAFLVRGAAQWLTPAAADAPAVAPVASSGAGGGGSSEAGEFSAVIPLSGVSEEEAAFVGGAEAALEFLHEVDPELARHLHLLATCEEESPAGRGLLDGSLTFSFTQQQRQRTGAAERQTQRKAKRKARPAKGLVPGGLGLAVSASNRVRYVRLTCARVLTGDASGDAPAYASVLETLHAPSGSRPAALEARQTRPAWSIASVLREALLGDLPELVHASPRALYARLSSPPAVDVAAIEASTSFATTSRVAKWFWDVARSLSADQLRHLLVFWTGEPGLPIGDVAGEPGRPPLKLEVALPEPVKAGANADDARAVAVLRLPTAMICDKTLLLPVYESKADLSRAVLALLSFTSVCDFGLH</sequence>
<gene>
    <name evidence="9" type="ORF">FNF31_04444</name>
</gene>
<dbReference type="InterPro" id="IPR000569">
    <property type="entry name" value="HECT_dom"/>
</dbReference>
<dbReference type="Pfam" id="PF00632">
    <property type="entry name" value="HECT"/>
    <property type="match status" value="1"/>
</dbReference>
<dbReference type="PANTHER" id="PTHR11254">
    <property type="entry name" value="HECT DOMAIN UBIQUITIN-PROTEIN LIGASE"/>
    <property type="match status" value="1"/>
</dbReference>
<name>A0A5A8D5R3_CAFRO</name>
<proteinExistence type="predicted"/>
<dbReference type="PANTHER" id="PTHR11254:SF67">
    <property type="entry name" value="E3 UBIQUITIN-PROTEIN LIGASE HUWE1"/>
    <property type="match status" value="1"/>
</dbReference>
<evidence type="ECO:0000256" key="3">
    <source>
        <dbReference type="ARBA" id="ARBA00012485"/>
    </source>
</evidence>
<evidence type="ECO:0000256" key="6">
    <source>
        <dbReference type="PROSITE-ProRule" id="PRU00104"/>
    </source>
</evidence>
<feature type="compositionally biased region" description="Acidic residues" evidence="7">
    <location>
        <begin position="345"/>
        <end position="364"/>
    </location>
</feature>
<dbReference type="GO" id="GO:0061630">
    <property type="term" value="F:ubiquitin protein ligase activity"/>
    <property type="evidence" value="ECO:0007669"/>
    <property type="project" value="UniProtKB-EC"/>
</dbReference>
<dbReference type="GO" id="GO:0000209">
    <property type="term" value="P:protein polyubiquitination"/>
    <property type="evidence" value="ECO:0007669"/>
    <property type="project" value="TreeGrafter"/>
</dbReference>
<dbReference type="GO" id="GO:0006511">
    <property type="term" value="P:ubiquitin-dependent protein catabolic process"/>
    <property type="evidence" value="ECO:0007669"/>
    <property type="project" value="TreeGrafter"/>
</dbReference>
<comment type="catalytic activity">
    <reaction evidence="1">
        <text>S-ubiquitinyl-[E2 ubiquitin-conjugating enzyme]-L-cysteine + [acceptor protein]-L-lysine = [E2 ubiquitin-conjugating enzyme]-L-cysteine + N(6)-ubiquitinyl-[acceptor protein]-L-lysine.</text>
        <dbReference type="EC" id="2.3.2.26"/>
    </reaction>
</comment>
<organism evidence="9 10">
    <name type="scientific">Cafeteria roenbergensis</name>
    <name type="common">Marine flagellate</name>
    <dbReference type="NCBI Taxonomy" id="33653"/>
    <lineage>
        <taxon>Eukaryota</taxon>
        <taxon>Sar</taxon>
        <taxon>Stramenopiles</taxon>
        <taxon>Bigyra</taxon>
        <taxon>Opalozoa</taxon>
        <taxon>Bicosoecida</taxon>
        <taxon>Cafeteriaceae</taxon>
        <taxon>Cafeteria</taxon>
    </lineage>
</organism>
<evidence type="ECO:0000256" key="2">
    <source>
        <dbReference type="ARBA" id="ARBA00004906"/>
    </source>
</evidence>
<dbReference type="SUPFAM" id="SSF56204">
    <property type="entry name" value="Hect, E3 ligase catalytic domain"/>
    <property type="match status" value="1"/>
</dbReference>
<keyword evidence="4" id="KW-0808">Transferase</keyword>
<feature type="region of interest" description="Disordered" evidence="7">
    <location>
        <begin position="1223"/>
        <end position="1247"/>
    </location>
</feature>